<protein>
    <submittedName>
        <fullName evidence="2">Uncharacterized protein</fullName>
    </submittedName>
</protein>
<feature type="transmembrane region" description="Helical" evidence="1">
    <location>
        <begin position="31"/>
        <end position="49"/>
    </location>
</feature>
<feature type="non-terminal residue" evidence="2">
    <location>
        <position position="1"/>
    </location>
</feature>
<organism evidence="2 3">
    <name type="scientific">Colocasia esculenta</name>
    <name type="common">Wild taro</name>
    <name type="synonym">Arum esculentum</name>
    <dbReference type="NCBI Taxonomy" id="4460"/>
    <lineage>
        <taxon>Eukaryota</taxon>
        <taxon>Viridiplantae</taxon>
        <taxon>Streptophyta</taxon>
        <taxon>Embryophyta</taxon>
        <taxon>Tracheophyta</taxon>
        <taxon>Spermatophyta</taxon>
        <taxon>Magnoliopsida</taxon>
        <taxon>Liliopsida</taxon>
        <taxon>Araceae</taxon>
        <taxon>Aroideae</taxon>
        <taxon>Colocasieae</taxon>
        <taxon>Colocasia</taxon>
    </lineage>
</organism>
<keyword evidence="1" id="KW-0812">Transmembrane</keyword>
<reference evidence="2" key="1">
    <citation type="submission" date="2017-07" db="EMBL/GenBank/DDBJ databases">
        <title>Taro Niue Genome Assembly and Annotation.</title>
        <authorList>
            <person name="Atibalentja N."/>
            <person name="Keating K."/>
            <person name="Fields C.J."/>
        </authorList>
    </citation>
    <scope>NUCLEOTIDE SEQUENCE</scope>
    <source>
        <strain evidence="2">Niue_2</strain>
        <tissue evidence="2">Leaf</tissue>
    </source>
</reference>
<evidence type="ECO:0000256" key="1">
    <source>
        <dbReference type="SAM" id="Phobius"/>
    </source>
</evidence>
<name>A0A843WWE4_COLES</name>
<evidence type="ECO:0000313" key="2">
    <source>
        <dbReference type="EMBL" id="MQM08264.1"/>
    </source>
</evidence>
<keyword evidence="1" id="KW-1133">Transmembrane helix</keyword>
<evidence type="ECO:0000313" key="3">
    <source>
        <dbReference type="Proteomes" id="UP000652761"/>
    </source>
</evidence>
<dbReference type="AlphaFoldDB" id="A0A843WWE4"/>
<comment type="caution">
    <text evidence="2">The sequence shown here is derived from an EMBL/GenBank/DDBJ whole genome shotgun (WGS) entry which is preliminary data.</text>
</comment>
<dbReference type="EMBL" id="NMUH01004077">
    <property type="protein sequence ID" value="MQM08264.1"/>
    <property type="molecule type" value="Genomic_DNA"/>
</dbReference>
<dbReference type="Proteomes" id="UP000652761">
    <property type="component" value="Unassembled WGS sequence"/>
</dbReference>
<sequence length="128" mass="13802">MWTSSVGGSVGGNRGRRQLIRPVFLGATRGLFSLILSSLFPSSFTYVLLQHFRLLTGARGKVVMRMAVADRAGNDGSDGGSCEKLLGVFVCGFRGCGALSLRCWSCLATVSAWFRHEEVLRSAGNIRT</sequence>
<proteinExistence type="predicted"/>
<accession>A0A843WWE4</accession>
<gene>
    <name evidence="2" type="ORF">Taro_041120</name>
</gene>
<keyword evidence="3" id="KW-1185">Reference proteome</keyword>
<keyword evidence="1" id="KW-0472">Membrane</keyword>